<accession>A0A382XPP6</accession>
<organism evidence="1">
    <name type="scientific">marine metagenome</name>
    <dbReference type="NCBI Taxonomy" id="408172"/>
    <lineage>
        <taxon>unclassified sequences</taxon>
        <taxon>metagenomes</taxon>
        <taxon>ecological metagenomes</taxon>
    </lineage>
</organism>
<feature type="non-terminal residue" evidence="1">
    <location>
        <position position="32"/>
    </location>
</feature>
<reference evidence="1" key="1">
    <citation type="submission" date="2018-05" db="EMBL/GenBank/DDBJ databases">
        <authorList>
            <person name="Lanie J.A."/>
            <person name="Ng W.-L."/>
            <person name="Kazmierczak K.M."/>
            <person name="Andrzejewski T.M."/>
            <person name="Davidsen T.M."/>
            <person name="Wayne K.J."/>
            <person name="Tettelin H."/>
            <person name="Glass J.I."/>
            <person name="Rusch D."/>
            <person name="Podicherti R."/>
            <person name="Tsui H.-C.T."/>
            <person name="Winkler M.E."/>
        </authorList>
    </citation>
    <scope>NUCLEOTIDE SEQUENCE</scope>
</reference>
<proteinExistence type="predicted"/>
<dbReference type="EMBL" id="UINC01169334">
    <property type="protein sequence ID" value="SVD72819.1"/>
    <property type="molecule type" value="Genomic_DNA"/>
</dbReference>
<dbReference type="AlphaFoldDB" id="A0A382XPP6"/>
<protein>
    <submittedName>
        <fullName evidence="1">Uncharacterized protein</fullName>
    </submittedName>
</protein>
<gene>
    <name evidence="1" type="ORF">METZ01_LOCUS425673</name>
</gene>
<sequence>MKSLLNNLSLCSTYLINLSVLSNARGSSFVLL</sequence>
<evidence type="ECO:0000313" key="1">
    <source>
        <dbReference type="EMBL" id="SVD72819.1"/>
    </source>
</evidence>
<name>A0A382XPP6_9ZZZZ</name>